<dbReference type="Proteomes" id="UP000226357">
    <property type="component" value="Unassembled WGS sequence"/>
</dbReference>
<protein>
    <submittedName>
        <fullName evidence="2">DUF3139 domain-containing protein</fullName>
    </submittedName>
</protein>
<sequence length="130" mass="15272">MKKWTALVIISIVLVGSFLLYSSLYGNPVSKYRMVKATKQYLLEKGYKEEDIISVESAYHMKRNSDRMKGTVSYVVFRDEPKIKYLYIQWRNPSQVQQHCSYYDEETKLEELGNTEKRNHLEANCTQSDG</sequence>
<reference evidence="2 3" key="1">
    <citation type="submission" date="2017-09" db="EMBL/GenBank/DDBJ databases">
        <title>Large-scale bioinformatics analysis of Bacillus genomes uncovers conserved roles of natural products in bacterial physiology.</title>
        <authorList>
            <consortium name="Agbiome Team Llc"/>
            <person name="Bleich R.M."/>
            <person name="Grubbs K.J."/>
            <person name="Santa Maria K.C."/>
            <person name="Allen S.E."/>
            <person name="Farag S."/>
            <person name="Shank E.A."/>
            <person name="Bowers A."/>
        </authorList>
    </citation>
    <scope>NUCLEOTIDE SEQUENCE [LARGE SCALE GENOMIC DNA]</scope>
    <source>
        <strain evidence="2 3">AFS067272</strain>
    </source>
</reference>
<organism evidence="2 3">
    <name type="scientific">Bacillus cereus</name>
    <dbReference type="NCBI Taxonomy" id="1396"/>
    <lineage>
        <taxon>Bacteria</taxon>
        <taxon>Bacillati</taxon>
        <taxon>Bacillota</taxon>
        <taxon>Bacilli</taxon>
        <taxon>Bacillales</taxon>
        <taxon>Bacillaceae</taxon>
        <taxon>Bacillus</taxon>
        <taxon>Bacillus cereus group</taxon>
    </lineage>
</organism>
<keyword evidence="1" id="KW-0472">Membrane</keyword>
<dbReference type="Pfam" id="PF11337">
    <property type="entry name" value="DUF3139"/>
    <property type="match status" value="1"/>
</dbReference>
<name>A0AA44THN4_BACCE</name>
<evidence type="ECO:0000313" key="3">
    <source>
        <dbReference type="Proteomes" id="UP000226357"/>
    </source>
</evidence>
<accession>A0AA44THN4</accession>
<dbReference type="InterPro" id="IPR021486">
    <property type="entry name" value="DUF3139"/>
</dbReference>
<dbReference type="RefSeq" id="WP_000759342.1">
    <property type="nucleotide sequence ID" value="NZ_NTUG01000003.1"/>
</dbReference>
<evidence type="ECO:0000313" key="2">
    <source>
        <dbReference type="EMBL" id="PFS06397.1"/>
    </source>
</evidence>
<gene>
    <name evidence="2" type="ORF">COK38_03095</name>
</gene>
<dbReference type="AlphaFoldDB" id="A0AA44THN4"/>
<evidence type="ECO:0000256" key="1">
    <source>
        <dbReference type="SAM" id="Phobius"/>
    </source>
</evidence>
<keyword evidence="1" id="KW-1133">Transmembrane helix</keyword>
<comment type="caution">
    <text evidence="2">The sequence shown here is derived from an EMBL/GenBank/DDBJ whole genome shotgun (WGS) entry which is preliminary data.</text>
</comment>
<feature type="transmembrane region" description="Helical" evidence="1">
    <location>
        <begin position="6"/>
        <end position="26"/>
    </location>
</feature>
<keyword evidence="1" id="KW-0812">Transmembrane</keyword>
<dbReference type="EMBL" id="NVBO01000025">
    <property type="protein sequence ID" value="PFS06397.1"/>
    <property type="molecule type" value="Genomic_DNA"/>
</dbReference>
<proteinExistence type="predicted"/>